<dbReference type="Proteomes" id="UP001162802">
    <property type="component" value="Unassembled WGS sequence"/>
</dbReference>
<name>A0ABT0ADF7_9SPHN</name>
<evidence type="ECO:0000256" key="1">
    <source>
        <dbReference type="SAM" id="Phobius"/>
    </source>
</evidence>
<reference evidence="3" key="1">
    <citation type="submission" date="2022-03" db="EMBL/GenBank/DDBJ databases">
        <title>Identification of a novel bacterium isolated from mangrove sediments.</title>
        <authorList>
            <person name="Pan X."/>
        </authorList>
    </citation>
    <scope>NUCLEOTIDE SEQUENCE</scope>
    <source>
        <strain evidence="3">B2637</strain>
    </source>
</reference>
<accession>A0ABT0ADF7</accession>
<evidence type="ECO:0000256" key="2">
    <source>
        <dbReference type="SAM" id="SignalP"/>
    </source>
</evidence>
<feature type="transmembrane region" description="Helical" evidence="1">
    <location>
        <begin position="143"/>
        <end position="163"/>
    </location>
</feature>
<comment type="caution">
    <text evidence="3">The sequence shown here is derived from an EMBL/GenBank/DDBJ whole genome shotgun (WGS) entry which is preliminary data.</text>
</comment>
<feature type="transmembrane region" description="Helical" evidence="1">
    <location>
        <begin position="102"/>
        <end position="131"/>
    </location>
</feature>
<proteinExistence type="predicted"/>
<feature type="transmembrane region" description="Helical" evidence="1">
    <location>
        <begin position="175"/>
        <end position="193"/>
    </location>
</feature>
<feature type="signal peptide" evidence="2">
    <location>
        <begin position="1"/>
        <end position="28"/>
    </location>
</feature>
<keyword evidence="1" id="KW-0812">Transmembrane</keyword>
<dbReference type="InterPro" id="IPR007038">
    <property type="entry name" value="HupE_UreJ"/>
</dbReference>
<dbReference type="RefSeq" id="WP_243800128.1">
    <property type="nucleotide sequence ID" value="NZ_JALHAT010000017.1"/>
</dbReference>
<dbReference type="EMBL" id="JALHAT010000017">
    <property type="protein sequence ID" value="MCJ1961236.1"/>
    <property type="molecule type" value="Genomic_DNA"/>
</dbReference>
<feature type="transmembrane region" description="Helical" evidence="1">
    <location>
        <begin position="74"/>
        <end position="96"/>
    </location>
</feature>
<organism evidence="3 4">
    <name type="scientific">Novosphingobium mangrovi</name>
    <name type="common">ex Hu et al. 2023</name>
    <dbReference type="NCBI Taxonomy" id="2930094"/>
    <lineage>
        <taxon>Bacteria</taxon>
        <taxon>Pseudomonadati</taxon>
        <taxon>Pseudomonadota</taxon>
        <taxon>Alphaproteobacteria</taxon>
        <taxon>Sphingomonadales</taxon>
        <taxon>Sphingomonadaceae</taxon>
        <taxon>Novosphingobium</taxon>
    </lineage>
</organism>
<feature type="transmembrane region" description="Helical" evidence="1">
    <location>
        <begin position="44"/>
        <end position="62"/>
    </location>
</feature>
<keyword evidence="2" id="KW-0732">Signal</keyword>
<evidence type="ECO:0000313" key="3">
    <source>
        <dbReference type="EMBL" id="MCJ1961236.1"/>
    </source>
</evidence>
<gene>
    <name evidence="3" type="ORF">MTR65_11135</name>
</gene>
<sequence>MFKRTSPARTAAMAVALSTGLAATPALAHPGHLGDGLVAGLAHPFLGLDHLLAMLAVGLWAATRKAAQAWQAPAVFLACLALGGVLGLATGAIGALESVVAGSLVVLAALLVAAPFVGNRAGLALIGLFALAHGHAHGGEASGLVPAYFAGFLAASAVLHLIGWKVGCHLFASPLGRWAAGLGIGGAGLALAFG</sequence>
<keyword evidence="1" id="KW-0472">Membrane</keyword>
<dbReference type="Pfam" id="PF04955">
    <property type="entry name" value="HupE_UreJ"/>
    <property type="match status" value="1"/>
</dbReference>
<dbReference type="PIRSF" id="PIRSF016919">
    <property type="entry name" value="HupE_UreJ"/>
    <property type="match status" value="1"/>
</dbReference>
<keyword evidence="4" id="KW-1185">Reference proteome</keyword>
<keyword evidence="1" id="KW-1133">Transmembrane helix</keyword>
<protein>
    <submittedName>
        <fullName evidence="3">HupE/UreJ family protein</fullName>
    </submittedName>
</protein>
<feature type="chain" id="PRO_5045719906" evidence="2">
    <location>
        <begin position="29"/>
        <end position="194"/>
    </location>
</feature>
<evidence type="ECO:0000313" key="4">
    <source>
        <dbReference type="Proteomes" id="UP001162802"/>
    </source>
</evidence>